<dbReference type="KEGG" id="dpx:DAPPUDRAFT_107979"/>
<organism evidence="2 3">
    <name type="scientific">Daphnia pulex</name>
    <name type="common">Water flea</name>
    <dbReference type="NCBI Taxonomy" id="6669"/>
    <lineage>
        <taxon>Eukaryota</taxon>
        <taxon>Metazoa</taxon>
        <taxon>Ecdysozoa</taxon>
        <taxon>Arthropoda</taxon>
        <taxon>Crustacea</taxon>
        <taxon>Branchiopoda</taxon>
        <taxon>Diplostraca</taxon>
        <taxon>Cladocera</taxon>
        <taxon>Anomopoda</taxon>
        <taxon>Daphniidae</taxon>
        <taxon>Daphnia</taxon>
    </lineage>
</organism>
<feature type="region of interest" description="Disordered" evidence="1">
    <location>
        <begin position="151"/>
        <end position="185"/>
    </location>
</feature>
<reference evidence="2 3" key="1">
    <citation type="journal article" date="2011" name="Science">
        <title>The ecoresponsive genome of Daphnia pulex.</title>
        <authorList>
            <person name="Colbourne J.K."/>
            <person name="Pfrender M.E."/>
            <person name="Gilbert D."/>
            <person name="Thomas W.K."/>
            <person name="Tucker A."/>
            <person name="Oakley T.H."/>
            <person name="Tokishita S."/>
            <person name="Aerts A."/>
            <person name="Arnold G.J."/>
            <person name="Basu M.K."/>
            <person name="Bauer D.J."/>
            <person name="Caceres C.E."/>
            <person name="Carmel L."/>
            <person name="Casola C."/>
            <person name="Choi J.H."/>
            <person name="Detter J.C."/>
            <person name="Dong Q."/>
            <person name="Dusheyko S."/>
            <person name="Eads B.D."/>
            <person name="Frohlich T."/>
            <person name="Geiler-Samerotte K.A."/>
            <person name="Gerlach D."/>
            <person name="Hatcher P."/>
            <person name="Jogdeo S."/>
            <person name="Krijgsveld J."/>
            <person name="Kriventseva E.V."/>
            <person name="Kultz D."/>
            <person name="Laforsch C."/>
            <person name="Lindquist E."/>
            <person name="Lopez J."/>
            <person name="Manak J.R."/>
            <person name="Muller J."/>
            <person name="Pangilinan J."/>
            <person name="Patwardhan R.P."/>
            <person name="Pitluck S."/>
            <person name="Pritham E.J."/>
            <person name="Rechtsteiner A."/>
            <person name="Rho M."/>
            <person name="Rogozin I.B."/>
            <person name="Sakarya O."/>
            <person name="Salamov A."/>
            <person name="Schaack S."/>
            <person name="Shapiro H."/>
            <person name="Shiga Y."/>
            <person name="Skalitzky C."/>
            <person name="Smith Z."/>
            <person name="Souvorov A."/>
            <person name="Sung W."/>
            <person name="Tang Z."/>
            <person name="Tsuchiya D."/>
            <person name="Tu H."/>
            <person name="Vos H."/>
            <person name="Wang M."/>
            <person name="Wolf Y.I."/>
            <person name="Yamagata H."/>
            <person name="Yamada T."/>
            <person name="Ye Y."/>
            <person name="Shaw J.R."/>
            <person name="Andrews J."/>
            <person name="Crease T.J."/>
            <person name="Tang H."/>
            <person name="Lucas S.M."/>
            <person name="Robertson H.M."/>
            <person name="Bork P."/>
            <person name="Koonin E.V."/>
            <person name="Zdobnov E.M."/>
            <person name="Grigoriev I.V."/>
            <person name="Lynch M."/>
            <person name="Boore J.L."/>
        </authorList>
    </citation>
    <scope>NUCLEOTIDE SEQUENCE [LARGE SCALE GENOMIC DNA]</scope>
</reference>
<proteinExistence type="predicted"/>
<gene>
    <name evidence="2" type="ORF">DAPPUDRAFT_107979</name>
</gene>
<dbReference type="InParanoid" id="E9GYR7"/>
<dbReference type="Proteomes" id="UP000000305">
    <property type="component" value="Unassembled WGS sequence"/>
</dbReference>
<name>E9GYR7_DAPPU</name>
<keyword evidence="3" id="KW-1185">Reference proteome</keyword>
<dbReference type="PhylomeDB" id="E9GYR7"/>
<protein>
    <submittedName>
        <fullName evidence="2">Uncharacterized protein</fullName>
    </submittedName>
</protein>
<dbReference type="EMBL" id="GL732576">
    <property type="protein sequence ID" value="EFX75365.1"/>
    <property type="molecule type" value="Genomic_DNA"/>
</dbReference>
<sequence>MRPCETESSVTRRVGVLQKRDGVDSRSNKVRSVVALALIEALIIDCVAVLKPAKSVSPNLDLATPRGGQPVGSLQIHWLDLIDVPFVSFPFRNPRGVATFGASTGKPNPGTAAITTRSALLLAIEGEVAELNNHLIPLSIRRRRESPAWQDPFEFADSSGSRLNWPAGSFRPSHPDRQSEEQQLT</sequence>
<evidence type="ECO:0000313" key="3">
    <source>
        <dbReference type="Proteomes" id="UP000000305"/>
    </source>
</evidence>
<evidence type="ECO:0000256" key="1">
    <source>
        <dbReference type="SAM" id="MobiDB-lite"/>
    </source>
</evidence>
<accession>E9GYR7</accession>
<feature type="compositionally biased region" description="Basic and acidic residues" evidence="1">
    <location>
        <begin position="173"/>
        <end position="185"/>
    </location>
</feature>
<dbReference type="AlphaFoldDB" id="E9GYR7"/>
<dbReference type="HOGENOM" id="CLU_1462760_0_0_1"/>
<evidence type="ECO:0000313" key="2">
    <source>
        <dbReference type="EMBL" id="EFX75365.1"/>
    </source>
</evidence>